<feature type="region of interest" description="Disordered" evidence="1">
    <location>
        <begin position="24"/>
        <end position="45"/>
    </location>
</feature>
<dbReference type="PANTHER" id="PTHR21298:SF2">
    <property type="entry name" value="GH01721P"/>
    <property type="match status" value="1"/>
</dbReference>
<dbReference type="InterPro" id="IPR029071">
    <property type="entry name" value="Ubiquitin-like_domsf"/>
</dbReference>
<evidence type="ECO:0000313" key="3">
    <source>
        <dbReference type="EMBL" id="CAB3359562.1"/>
    </source>
</evidence>
<proteinExistence type="predicted"/>
<reference evidence="3 4" key="1">
    <citation type="submission" date="2020-04" db="EMBL/GenBank/DDBJ databases">
        <authorList>
            <person name="Alioto T."/>
            <person name="Alioto T."/>
            <person name="Gomez Garrido J."/>
        </authorList>
    </citation>
    <scope>NUCLEOTIDE SEQUENCE [LARGE SCALE GENOMIC DNA]</scope>
</reference>
<dbReference type="Proteomes" id="UP000494165">
    <property type="component" value="Unassembled WGS sequence"/>
</dbReference>
<gene>
    <name evidence="3" type="ORF">CLODIP_2_CD05332</name>
</gene>
<protein>
    <recommendedName>
        <fullName evidence="2">Ras-associating domain-containing protein</fullName>
    </recommendedName>
</protein>
<dbReference type="PANTHER" id="PTHR21298">
    <property type="entry name" value="GH01721P"/>
    <property type="match status" value="1"/>
</dbReference>
<dbReference type="SMART" id="SM00314">
    <property type="entry name" value="RA"/>
    <property type="match status" value="2"/>
</dbReference>
<feature type="domain" description="Ras-associating" evidence="2">
    <location>
        <begin position="56"/>
        <end position="144"/>
    </location>
</feature>
<dbReference type="CDD" id="cd17043">
    <property type="entry name" value="RA"/>
    <property type="match status" value="1"/>
</dbReference>
<dbReference type="EMBL" id="CADEPI010000001">
    <property type="protein sequence ID" value="CAB3359562.1"/>
    <property type="molecule type" value="Genomic_DNA"/>
</dbReference>
<name>A0A8S1BXI1_9INSE</name>
<evidence type="ECO:0000259" key="2">
    <source>
        <dbReference type="PROSITE" id="PS50200"/>
    </source>
</evidence>
<organism evidence="3 4">
    <name type="scientific">Cloeon dipterum</name>
    <dbReference type="NCBI Taxonomy" id="197152"/>
    <lineage>
        <taxon>Eukaryota</taxon>
        <taxon>Metazoa</taxon>
        <taxon>Ecdysozoa</taxon>
        <taxon>Arthropoda</taxon>
        <taxon>Hexapoda</taxon>
        <taxon>Insecta</taxon>
        <taxon>Pterygota</taxon>
        <taxon>Palaeoptera</taxon>
        <taxon>Ephemeroptera</taxon>
        <taxon>Pisciforma</taxon>
        <taxon>Baetidae</taxon>
        <taxon>Cloeon</taxon>
    </lineage>
</organism>
<dbReference type="AlphaFoldDB" id="A0A8S1BXI1"/>
<accession>A0A8S1BXI1</accession>
<sequence length="362" mass="41695">MLKHVHISPCRSRADSVSLCSSTSHSSLGGSSPPEPLSSRSSSYSSLNEAIPNMTTIKVYAQCLRPDIEYKTLSISFSSTSLEVIQALLGKFRMRHKDPKLFYLTMEVAVRRAGIRTSLVLDDDARPAELQSCHPKGDSRFALQARQGGLVKIYDSVLMSGSQYKSLHISEKTTVDELIQILLNCYNSKERKELFSLFMVRPSEEYQRKLHHEDLPLQVQQSWGSHSDAHFRLHRNPDRDRPRRKIGLQEQWCREIGLPPPPPSSQNHNLLRTYEQQLPPILPRRDPTGLLRQQQQQTIRAQITYMPTSIPMRHYNQNNYSNNNRRMSRPSSLLENPVPQFQALQIAKPVHSYKEYENYLYI</sequence>
<dbReference type="SUPFAM" id="SSF54236">
    <property type="entry name" value="Ubiquitin-like"/>
    <property type="match status" value="2"/>
</dbReference>
<dbReference type="GO" id="GO:0007165">
    <property type="term" value="P:signal transduction"/>
    <property type="evidence" value="ECO:0007669"/>
    <property type="project" value="InterPro"/>
</dbReference>
<keyword evidence="4" id="KW-1185">Reference proteome</keyword>
<feature type="domain" description="Ras-associating" evidence="2">
    <location>
        <begin position="147"/>
        <end position="238"/>
    </location>
</feature>
<dbReference type="GO" id="GO:0045743">
    <property type="term" value="P:positive regulation of fibroblast growth factor receptor signaling pathway"/>
    <property type="evidence" value="ECO:0007669"/>
    <property type="project" value="TreeGrafter"/>
</dbReference>
<dbReference type="Pfam" id="PF00788">
    <property type="entry name" value="RA"/>
    <property type="match status" value="2"/>
</dbReference>
<comment type="caution">
    <text evidence="3">The sequence shown here is derived from an EMBL/GenBank/DDBJ whole genome shotgun (WGS) entry which is preliminary data.</text>
</comment>
<evidence type="ECO:0000313" key="4">
    <source>
        <dbReference type="Proteomes" id="UP000494165"/>
    </source>
</evidence>
<dbReference type="OrthoDB" id="3908708at2759"/>
<dbReference type="Gene3D" id="3.10.20.90">
    <property type="entry name" value="Phosphatidylinositol 3-kinase Catalytic Subunit, Chain A, domain 1"/>
    <property type="match status" value="2"/>
</dbReference>
<dbReference type="PROSITE" id="PS50200">
    <property type="entry name" value="RA"/>
    <property type="match status" value="2"/>
</dbReference>
<evidence type="ECO:0000256" key="1">
    <source>
        <dbReference type="SAM" id="MobiDB-lite"/>
    </source>
</evidence>
<dbReference type="InterPro" id="IPR000159">
    <property type="entry name" value="RA_dom"/>
</dbReference>
<dbReference type="GO" id="GO:0045742">
    <property type="term" value="P:positive regulation of epidermal growth factor receptor signaling pathway"/>
    <property type="evidence" value="ECO:0007669"/>
    <property type="project" value="TreeGrafter"/>
</dbReference>